<reference evidence="2" key="1">
    <citation type="journal article" date="2014" name="Front. Microbiol.">
        <title>High frequency of phylogenetically diverse reductive dehalogenase-homologous genes in deep subseafloor sedimentary metagenomes.</title>
        <authorList>
            <person name="Kawai M."/>
            <person name="Futagami T."/>
            <person name="Toyoda A."/>
            <person name="Takaki Y."/>
            <person name="Nishi S."/>
            <person name="Hori S."/>
            <person name="Arai W."/>
            <person name="Tsubouchi T."/>
            <person name="Morono Y."/>
            <person name="Uchiyama I."/>
            <person name="Ito T."/>
            <person name="Fujiyama A."/>
            <person name="Inagaki F."/>
            <person name="Takami H."/>
        </authorList>
    </citation>
    <scope>NUCLEOTIDE SEQUENCE</scope>
    <source>
        <strain evidence="2">Expedition CK06-06</strain>
    </source>
</reference>
<accession>X1QRG7</accession>
<proteinExistence type="predicted"/>
<keyword evidence="1" id="KW-0472">Membrane</keyword>
<organism evidence="2">
    <name type="scientific">marine sediment metagenome</name>
    <dbReference type="NCBI Taxonomy" id="412755"/>
    <lineage>
        <taxon>unclassified sequences</taxon>
        <taxon>metagenomes</taxon>
        <taxon>ecological metagenomes</taxon>
    </lineage>
</organism>
<feature type="non-terminal residue" evidence="2">
    <location>
        <position position="109"/>
    </location>
</feature>
<evidence type="ECO:0000256" key="1">
    <source>
        <dbReference type="SAM" id="Phobius"/>
    </source>
</evidence>
<feature type="transmembrane region" description="Helical" evidence="1">
    <location>
        <begin position="12"/>
        <end position="29"/>
    </location>
</feature>
<feature type="transmembrane region" description="Helical" evidence="1">
    <location>
        <begin position="35"/>
        <end position="53"/>
    </location>
</feature>
<keyword evidence="1" id="KW-0812">Transmembrane</keyword>
<dbReference type="AlphaFoldDB" id="X1QRG7"/>
<evidence type="ECO:0000313" key="2">
    <source>
        <dbReference type="EMBL" id="GAI53515.1"/>
    </source>
</evidence>
<dbReference type="EMBL" id="BARV01036395">
    <property type="protein sequence ID" value="GAI53515.1"/>
    <property type="molecule type" value="Genomic_DNA"/>
</dbReference>
<gene>
    <name evidence="2" type="ORF">S06H3_56568</name>
</gene>
<keyword evidence="1" id="KW-1133">Transmembrane helix</keyword>
<protein>
    <recommendedName>
        <fullName evidence="3">Apolipoprotein N-acyltransferase</fullName>
    </recommendedName>
</protein>
<feature type="transmembrane region" description="Helical" evidence="1">
    <location>
        <begin position="65"/>
        <end position="91"/>
    </location>
</feature>
<sequence>MGKRRYWTPSRILFWNLIAAILIALILWVFVSPQIAIRLLVIMPFVLGATYAIQRSTSLSLWRGIFILFGASWIGFMPWIVLMFGIVPQVFGTVDHPLYYLVTLLTALL</sequence>
<name>X1QRG7_9ZZZZ</name>
<comment type="caution">
    <text evidence="2">The sequence shown here is derived from an EMBL/GenBank/DDBJ whole genome shotgun (WGS) entry which is preliminary data.</text>
</comment>
<evidence type="ECO:0008006" key="3">
    <source>
        <dbReference type="Google" id="ProtNLM"/>
    </source>
</evidence>